<dbReference type="RefSeq" id="WP_166315602.1">
    <property type="nucleotide sequence ID" value="NZ_WOTH01000016.1"/>
</dbReference>
<comment type="caution">
    <text evidence="3">The sequence shown here is derived from an EMBL/GenBank/DDBJ whole genome shotgun (WGS) entry which is preliminary data.</text>
</comment>
<evidence type="ECO:0000259" key="1">
    <source>
        <dbReference type="Pfam" id="PF02625"/>
    </source>
</evidence>
<name>A0A967B853_9PROT</name>
<dbReference type="EMBL" id="WOTH01000016">
    <property type="protein sequence ID" value="NHO54124.1"/>
    <property type="molecule type" value="Genomic_DNA"/>
</dbReference>
<dbReference type="Gene3D" id="3.40.50.720">
    <property type="entry name" value="NAD(P)-binding Rossmann-like Domain"/>
    <property type="match status" value="1"/>
</dbReference>
<dbReference type="Pfam" id="PF02625">
    <property type="entry name" value="XdhC_CoxI"/>
    <property type="match status" value="1"/>
</dbReference>
<dbReference type="Pfam" id="PF13478">
    <property type="entry name" value="XdhC_C"/>
    <property type="match status" value="1"/>
</dbReference>
<dbReference type="PANTHER" id="PTHR30388:SF4">
    <property type="entry name" value="MOLYBDENUM COFACTOR INSERTION CHAPERONE PAOD"/>
    <property type="match status" value="1"/>
</dbReference>
<evidence type="ECO:0000313" key="3">
    <source>
        <dbReference type="EMBL" id="NHO54124.1"/>
    </source>
</evidence>
<evidence type="ECO:0000313" key="4">
    <source>
        <dbReference type="Proteomes" id="UP000597459"/>
    </source>
</evidence>
<proteinExistence type="predicted"/>
<organism evidence="3 4">
    <name type="scientific">Acetobacter estunensis</name>
    <dbReference type="NCBI Taxonomy" id="104097"/>
    <lineage>
        <taxon>Bacteria</taxon>
        <taxon>Pseudomonadati</taxon>
        <taxon>Pseudomonadota</taxon>
        <taxon>Alphaproteobacteria</taxon>
        <taxon>Acetobacterales</taxon>
        <taxon>Acetobacteraceae</taxon>
        <taxon>Acetobacter</taxon>
    </lineage>
</organism>
<reference evidence="3" key="1">
    <citation type="submission" date="2019-11" db="EMBL/GenBank/DDBJ databases">
        <title>Description of new Acetobacter species.</title>
        <authorList>
            <person name="Cleenwerck I."/>
            <person name="Sombolestani A.S."/>
        </authorList>
    </citation>
    <scope>NUCLEOTIDE SEQUENCE</scope>
    <source>
        <strain evidence="3">LMG 1626</strain>
    </source>
</reference>
<dbReference type="InterPro" id="IPR003777">
    <property type="entry name" value="XdhC_CoxI"/>
</dbReference>
<evidence type="ECO:0000259" key="2">
    <source>
        <dbReference type="Pfam" id="PF13478"/>
    </source>
</evidence>
<gene>
    <name evidence="3" type="ORF">GOB87_09185</name>
</gene>
<protein>
    <submittedName>
        <fullName evidence="3">Xanthine dehydrogenase</fullName>
    </submittedName>
</protein>
<dbReference type="InterPro" id="IPR027051">
    <property type="entry name" value="XdhC_Rossmann_dom"/>
</dbReference>
<accession>A0A967B853</accession>
<feature type="domain" description="XdhC Rossmann" evidence="2">
    <location>
        <begin position="199"/>
        <end position="340"/>
    </location>
</feature>
<feature type="domain" description="XdhC- CoxI" evidence="1">
    <location>
        <begin position="20"/>
        <end position="87"/>
    </location>
</feature>
<sequence>MTTSSLPTRINSPWSHALRWMEEGESVALATVIATGGRSPRPVGSVMVMAGNGRVEGSVSGGCVEADVMSNAREIMMGDAPRVLTYGSAEMGLWSVGLACGGRLDVLVEAVQSPSAPQGTFPMDFVRHIVATTGQGRPAILGCALDGTGHILLEGENDLLVSGAAPENLSAMLQETGSARVIAGAPDWFVQTVRPSPRLLIVGAVHIAQCLSDIAARSGYDVTIIDPRAGLATPERFPGVRLMCDWPDEALAELAPDASTAIVALTHDSKLDDPALCEAVKGSAFYIGALGSRGTHAKRLVRLREEGVEDAALARIRGPVGLPIGAIEAEEIAVSIMADIVAVRRGAPLAQGVTWWSPQQQVGA</sequence>
<keyword evidence="4" id="KW-1185">Reference proteome</keyword>
<dbReference type="AlphaFoldDB" id="A0A967B853"/>
<dbReference type="PANTHER" id="PTHR30388">
    <property type="entry name" value="ALDEHYDE OXIDOREDUCTASE MOLYBDENUM COFACTOR ASSEMBLY PROTEIN"/>
    <property type="match status" value="1"/>
</dbReference>
<dbReference type="InterPro" id="IPR052698">
    <property type="entry name" value="MoCofactor_Util/Proc"/>
</dbReference>
<dbReference type="Proteomes" id="UP000597459">
    <property type="component" value="Unassembled WGS sequence"/>
</dbReference>